<comment type="caution">
    <text evidence="1">The sequence shown here is derived from an EMBL/GenBank/DDBJ whole genome shotgun (WGS) entry which is preliminary data.</text>
</comment>
<dbReference type="OrthoDB" id="3509362at2759"/>
<gene>
    <name evidence="1" type="ORF">FAGAP_3020</name>
</gene>
<accession>A0A9P5EGW0</accession>
<sequence>MEFRILSLSHKQPWQPNKLPFEVGDAPPFGPETLPTGVTRKFEGWSLLLGKEENAELLKWIFGTYFPKALATKSLISVPARKVPSGLGGINDVLGLLFPKGVSSEKVVVDLRD</sequence>
<organism evidence="1 2">
    <name type="scientific">Fusarium agapanthi</name>
    <dbReference type="NCBI Taxonomy" id="1803897"/>
    <lineage>
        <taxon>Eukaryota</taxon>
        <taxon>Fungi</taxon>
        <taxon>Dikarya</taxon>
        <taxon>Ascomycota</taxon>
        <taxon>Pezizomycotina</taxon>
        <taxon>Sordariomycetes</taxon>
        <taxon>Hypocreomycetidae</taxon>
        <taxon>Hypocreales</taxon>
        <taxon>Nectriaceae</taxon>
        <taxon>Fusarium</taxon>
        <taxon>Fusarium fujikuroi species complex</taxon>
    </lineage>
</organism>
<evidence type="ECO:0000313" key="1">
    <source>
        <dbReference type="EMBL" id="KAF4500738.1"/>
    </source>
</evidence>
<evidence type="ECO:0000313" key="2">
    <source>
        <dbReference type="Proteomes" id="UP000737391"/>
    </source>
</evidence>
<dbReference type="Proteomes" id="UP000737391">
    <property type="component" value="Unassembled WGS sequence"/>
</dbReference>
<dbReference type="EMBL" id="LUFC02000173">
    <property type="protein sequence ID" value="KAF4500738.1"/>
    <property type="molecule type" value="Genomic_DNA"/>
</dbReference>
<dbReference type="AlphaFoldDB" id="A0A9P5EGW0"/>
<reference evidence="1" key="1">
    <citation type="submission" date="2020-01" db="EMBL/GenBank/DDBJ databases">
        <title>Identification and distribution of gene clusters putatively required for synthesis of sphingolipid metabolism inhibitors in phylogenetically diverse species of the filamentous fungus Fusarium.</title>
        <authorList>
            <person name="Kim H.-S."/>
            <person name="Busman M."/>
            <person name="Brown D.W."/>
            <person name="Divon H."/>
            <person name="Uhlig S."/>
            <person name="Proctor R.H."/>
        </authorList>
    </citation>
    <scope>NUCLEOTIDE SEQUENCE</scope>
    <source>
        <strain evidence="1">NRRL 31653</strain>
    </source>
</reference>
<protein>
    <submittedName>
        <fullName evidence="1">Alcohol dehydrogenase</fullName>
    </submittedName>
</protein>
<proteinExistence type="predicted"/>
<keyword evidence="2" id="KW-1185">Reference proteome</keyword>
<name>A0A9P5EGW0_9HYPO</name>